<reference evidence="2 3" key="1">
    <citation type="submission" date="2019-03" db="EMBL/GenBank/DDBJ databases">
        <authorList>
            <person name="Kim M.K.M."/>
        </authorList>
    </citation>
    <scope>NUCLEOTIDE SEQUENCE [LARGE SCALE GENOMIC DNA]</scope>
    <source>
        <strain evidence="2 3">17J68-15</strain>
    </source>
</reference>
<dbReference type="EMBL" id="SKFH01000068">
    <property type="protein sequence ID" value="TCZ64183.1"/>
    <property type="molecule type" value="Genomic_DNA"/>
</dbReference>
<organism evidence="2 3">
    <name type="scientific">Flaviaesturariibacter aridisoli</name>
    <dbReference type="NCBI Taxonomy" id="2545761"/>
    <lineage>
        <taxon>Bacteria</taxon>
        <taxon>Pseudomonadati</taxon>
        <taxon>Bacteroidota</taxon>
        <taxon>Chitinophagia</taxon>
        <taxon>Chitinophagales</taxon>
        <taxon>Chitinophagaceae</taxon>
        <taxon>Flaviaestuariibacter</taxon>
    </lineage>
</organism>
<feature type="compositionally biased region" description="Basic and acidic residues" evidence="1">
    <location>
        <begin position="13"/>
        <end position="32"/>
    </location>
</feature>
<dbReference type="OrthoDB" id="680457at2"/>
<evidence type="ECO:0000256" key="1">
    <source>
        <dbReference type="SAM" id="MobiDB-lite"/>
    </source>
</evidence>
<evidence type="ECO:0000313" key="2">
    <source>
        <dbReference type="EMBL" id="TCZ64183.1"/>
    </source>
</evidence>
<feature type="region of interest" description="Disordered" evidence="1">
    <location>
        <begin position="1"/>
        <end position="70"/>
    </location>
</feature>
<dbReference type="RefSeq" id="WP_131854488.1">
    <property type="nucleotide sequence ID" value="NZ_SKFH01000068.1"/>
</dbReference>
<name>A0A4R4DQ84_9BACT</name>
<accession>A0A4R4DQ84</accession>
<keyword evidence="3" id="KW-1185">Reference proteome</keyword>
<dbReference type="Proteomes" id="UP000295164">
    <property type="component" value="Unassembled WGS sequence"/>
</dbReference>
<protein>
    <submittedName>
        <fullName evidence="2">Uncharacterized protein</fullName>
    </submittedName>
</protein>
<dbReference type="AlphaFoldDB" id="A0A4R4DQ84"/>
<proteinExistence type="predicted"/>
<sequence length="70" mass="7759">MDTNRKGINGQEQPDKLANRGHGPEGVDKAPGEEPSQDNVQFTQQTQKGKQSVDADPDRQEDRAIDEQDI</sequence>
<feature type="compositionally biased region" description="Polar residues" evidence="1">
    <location>
        <begin position="37"/>
        <end position="50"/>
    </location>
</feature>
<comment type="caution">
    <text evidence="2">The sequence shown here is derived from an EMBL/GenBank/DDBJ whole genome shotgun (WGS) entry which is preliminary data.</text>
</comment>
<evidence type="ECO:0000313" key="3">
    <source>
        <dbReference type="Proteomes" id="UP000295164"/>
    </source>
</evidence>
<feature type="compositionally biased region" description="Basic and acidic residues" evidence="1">
    <location>
        <begin position="51"/>
        <end position="70"/>
    </location>
</feature>
<gene>
    <name evidence="2" type="ORF">E0486_18335</name>
</gene>